<gene>
    <name evidence="2" type="ORF">Airi02_090420</name>
</gene>
<protein>
    <submittedName>
        <fullName evidence="2">Uncharacterized protein</fullName>
    </submittedName>
</protein>
<comment type="caution">
    <text evidence="2">The sequence shown here is derived from an EMBL/GenBank/DDBJ whole genome shotgun (WGS) entry which is preliminary data.</text>
</comment>
<sequence length="55" mass="6096">MELFECDSPSFGVEGEEDPAHPAGGQMGLRTVLSDDLWQIFAAQFHTPDSVPRLY</sequence>
<reference evidence="2" key="1">
    <citation type="submission" date="2023-03" db="EMBL/GenBank/DDBJ databases">
        <title>Actinoallomurus iriomotensis NBRC 103684.</title>
        <authorList>
            <person name="Ichikawa N."/>
            <person name="Sato H."/>
            <person name="Tonouchi N."/>
        </authorList>
    </citation>
    <scope>NUCLEOTIDE SEQUENCE</scope>
    <source>
        <strain evidence="2">NBRC 103684</strain>
    </source>
</reference>
<feature type="region of interest" description="Disordered" evidence="1">
    <location>
        <begin position="1"/>
        <end position="27"/>
    </location>
</feature>
<evidence type="ECO:0000256" key="1">
    <source>
        <dbReference type="SAM" id="MobiDB-lite"/>
    </source>
</evidence>
<dbReference type="Proteomes" id="UP001165074">
    <property type="component" value="Unassembled WGS sequence"/>
</dbReference>
<proteinExistence type="predicted"/>
<evidence type="ECO:0000313" key="3">
    <source>
        <dbReference type="Proteomes" id="UP001165074"/>
    </source>
</evidence>
<evidence type="ECO:0000313" key="2">
    <source>
        <dbReference type="EMBL" id="GLY91113.1"/>
    </source>
</evidence>
<name>A0A9W6SCN5_9ACTN</name>
<accession>A0A9W6SCN5</accession>
<organism evidence="2 3">
    <name type="scientific">Actinoallomurus iriomotensis</name>
    <dbReference type="NCBI Taxonomy" id="478107"/>
    <lineage>
        <taxon>Bacteria</taxon>
        <taxon>Bacillati</taxon>
        <taxon>Actinomycetota</taxon>
        <taxon>Actinomycetes</taxon>
        <taxon>Streptosporangiales</taxon>
        <taxon>Thermomonosporaceae</taxon>
        <taxon>Actinoallomurus</taxon>
    </lineage>
</organism>
<keyword evidence="3" id="KW-1185">Reference proteome</keyword>
<dbReference type="AlphaFoldDB" id="A0A9W6SCN5"/>
<dbReference type="EMBL" id="BSTK01000019">
    <property type="protein sequence ID" value="GLY91113.1"/>
    <property type="molecule type" value="Genomic_DNA"/>
</dbReference>